<dbReference type="Pfam" id="PF14382">
    <property type="entry name" value="ECR1_N"/>
    <property type="match status" value="1"/>
</dbReference>
<sequence>MALPSLALPGQLLGPANKYLPGPGTHMHDSQIYASISGPVTTTTSLQTNPPLLSITNPSSTPTLPTLNTPVLAQITRLTPRVAHCIILALSSPNTNDSATPTPCPHPFTAQIRREDIRATEKDKIRMEDCFRVGDLVRGVVISLGDTGGGGGYYVGTEGNWLGVVGAWWWDDGRKVRRLMVPVSWCEVLDGRSGGRERRKVARPF</sequence>
<dbReference type="GO" id="GO:0003723">
    <property type="term" value="F:RNA binding"/>
    <property type="evidence" value="ECO:0007669"/>
    <property type="project" value="InterPro"/>
</dbReference>
<dbReference type="EMBL" id="ML975298">
    <property type="protein sequence ID" value="KAF1834722.1"/>
    <property type="molecule type" value="Genomic_DNA"/>
</dbReference>
<dbReference type="GO" id="GO:0000176">
    <property type="term" value="C:nuclear exosome (RNase complex)"/>
    <property type="evidence" value="ECO:0007669"/>
    <property type="project" value="TreeGrafter"/>
</dbReference>
<keyword evidence="3" id="KW-0271">Exosome</keyword>
<evidence type="ECO:0000313" key="6">
    <source>
        <dbReference type="EMBL" id="KAF1834722.1"/>
    </source>
</evidence>
<evidence type="ECO:0000256" key="3">
    <source>
        <dbReference type="ARBA" id="ARBA00022835"/>
    </source>
</evidence>
<dbReference type="GO" id="GO:0005730">
    <property type="term" value="C:nucleolus"/>
    <property type="evidence" value="ECO:0007669"/>
    <property type="project" value="UniProtKB-SubCell"/>
</dbReference>
<dbReference type="PANTHER" id="PTHR12686">
    <property type="entry name" value="3'-5' EXORIBONUCLEASE CSL4-RELATED"/>
    <property type="match status" value="1"/>
</dbReference>
<dbReference type="GO" id="GO:0005737">
    <property type="term" value="C:cytoplasm"/>
    <property type="evidence" value="ECO:0007669"/>
    <property type="project" value="TreeGrafter"/>
</dbReference>
<dbReference type="InterPro" id="IPR019495">
    <property type="entry name" value="EXOSC1_C"/>
</dbReference>
<dbReference type="SUPFAM" id="SSF50249">
    <property type="entry name" value="Nucleic acid-binding proteins"/>
    <property type="match status" value="1"/>
</dbReference>
<comment type="subcellular location">
    <subcellularLocation>
        <location evidence="1">Nucleus</location>
        <location evidence="1">Nucleolus</location>
    </subcellularLocation>
</comment>
<evidence type="ECO:0000313" key="7">
    <source>
        <dbReference type="Proteomes" id="UP000800040"/>
    </source>
</evidence>
<reference evidence="6" key="1">
    <citation type="submission" date="2020-01" db="EMBL/GenBank/DDBJ databases">
        <authorList>
            <consortium name="DOE Joint Genome Institute"/>
            <person name="Haridas S."/>
            <person name="Albert R."/>
            <person name="Binder M."/>
            <person name="Bloem J."/>
            <person name="Labutti K."/>
            <person name="Salamov A."/>
            <person name="Andreopoulos B."/>
            <person name="Baker S.E."/>
            <person name="Barry K."/>
            <person name="Bills G."/>
            <person name="Bluhm B.H."/>
            <person name="Cannon C."/>
            <person name="Castanera R."/>
            <person name="Culley D.E."/>
            <person name="Daum C."/>
            <person name="Ezra D."/>
            <person name="Gonzalez J.B."/>
            <person name="Henrissat B."/>
            <person name="Kuo A."/>
            <person name="Liang C."/>
            <person name="Lipzen A."/>
            <person name="Lutzoni F."/>
            <person name="Magnuson J."/>
            <person name="Mondo S."/>
            <person name="Nolan M."/>
            <person name="Ohm R."/>
            <person name="Pangilinan J."/>
            <person name="Park H.-J."/>
            <person name="Ramirez L."/>
            <person name="Alfaro M."/>
            <person name="Sun H."/>
            <person name="Tritt A."/>
            <person name="Yoshinaga Y."/>
            <person name="Zwiers L.-H."/>
            <person name="Turgeon B.G."/>
            <person name="Goodwin S.B."/>
            <person name="Spatafora J.W."/>
            <person name="Crous P.W."/>
            <person name="Grigoriev I.V."/>
        </authorList>
    </citation>
    <scope>NUCLEOTIDE SEQUENCE</scope>
    <source>
        <strain evidence="6">P77</strain>
    </source>
</reference>
<dbReference type="Pfam" id="PF10447">
    <property type="entry name" value="EXOSC1"/>
    <property type="match status" value="1"/>
</dbReference>
<evidence type="ECO:0000259" key="4">
    <source>
        <dbReference type="Pfam" id="PF10447"/>
    </source>
</evidence>
<keyword evidence="7" id="KW-1185">Reference proteome</keyword>
<dbReference type="GO" id="GO:0006396">
    <property type="term" value="P:RNA processing"/>
    <property type="evidence" value="ECO:0007669"/>
    <property type="project" value="InterPro"/>
</dbReference>
<evidence type="ECO:0000256" key="2">
    <source>
        <dbReference type="ARBA" id="ARBA00022490"/>
    </source>
</evidence>
<dbReference type="InterPro" id="IPR012340">
    <property type="entry name" value="NA-bd_OB-fold"/>
</dbReference>
<evidence type="ECO:0008006" key="8">
    <source>
        <dbReference type="Google" id="ProtNLM"/>
    </source>
</evidence>
<dbReference type="AlphaFoldDB" id="A0A6A5KH08"/>
<dbReference type="InterPro" id="IPR039771">
    <property type="entry name" value="Csl4"/>
</dbReference>
<name>A0A6A5KH08_9PLEO</name>
<dbReference type="InterPro" id="IPR025721">
    <property type="entry name" value="Exosome_cplx_N_dom"/>
</dbReference>
<gene>
    <name evidence="6" type="ORF">BDW02DRAFT_325589</name>
</gene>
<dbReference type="PANTHER" id="PTHR12686:SF8">
    <property type="entry name" value="EXOSOME COMPLEX COMPONENT CSL4"/>
    <property type="match status" value="1"/>
</dbReference>
<keyword evidence="2" id="KW-0963">Cytoplasm</keyword>
<protein>
    <recommendedName>
        <fullName evidence="8">Exosome complex component CSL4 C-terminal domain-containing protein</fullName>
    </recommendedName>
</protein>
<dbReference type="OrthoDB" id="440760at2759"/>
<dbReference type="SUPFAM" id="SSF110324">
    <property type="entry name" value="Ribosomal L27 protein-like"/>
    <property type="match status" value="1"/>
</dbReference>
<feature type="domain" description="Exosome complex component N-terminal" evidence="5">
    <location>
        <begin position="6"/>
        <end position="42"/>
    </location>
</feature>
<organism evidence="6 7">
    <name type="scientific">Decorospora gaudefroyi</name>
    <dbReference type="NCBI Taxonomy" id="184978"/>
    <lineage>
        <taxon>Eukaryota</taxon>
        <taxon>Fungi</taxon>
        <taxon>Dikarya</taxon>
        <taxon>Ascomycota</taxon>
        <taxon>Pezizomycotina</taxon>
        <taxon>Dothideomycetes</taxon>
        <taxon>Pleosporomycetidae</taxon>
        <taxon>Pleosporales</taxon>
        <taxon>Pleosporineae</taxon>
        <taxon>Pleosporaceae</taxon>
        <taxon>Decorospora</taxon>
    </lineage>
</organism>
<dbReference type="Gene3D" id="2.40.50.100">
    <property type="match status" value="1"/>
</dbReference>
<dbReference type="Proteomes" id="UP000800040">
    <property type="component" value="Unassembled WGS sequence"/>
</dbReference>
<evidence type="ECO:0000259" key="5">
    <source>
        <dbReference type="Pfam" id="PF14382"/>
    </source>
</evidence>
<proteinExistence type="predicted"/>
<evidence type="ECO:0000256" key="1">
    <source>
        <dbReference type="ARBA" id="ARBA00004604"/>
    </source>
</evidence>
<accession>A0A6A5KH08</accession>
<feature type="domain" description="Exosome complex component CSL4 C-terminal" evidence="4">
    <location>
        <begin position="106"/>
        <end position="144"/>
    </location>
</feature>
<dbReference type="Gene3D" id="2.40.50.140">
    <property type="entry name" value="Nucleic acid-binding proteins"/>
    <property type="match status" value="1"/>
</dbReference>